<dbReference type="EMBL" id="JBCGBO010000005">
    <property type="protein sequence ID" value="KAK9200334.1"/>
    <property type="molecule type" value="Genomic_DNA"/>
</dbReference>
<protein>
    <recommendedName>
        <fullName evidence="7">Reverse transcriptase Ty1/copia-type domain-containing protein</fullName>
    </recommendedName>
</protein>
<gene>
    <name evidence="5" type="ORF">WN944_015531</name>
</gene>
<sequence length="346" mass="39767">MITPTIESDPLTYEEAMKSQDTAFWKEAINDEMDSIVGNKTWKLVDLPPGSNPIGCKWIFKKKKKVDGTIERFKARLVAKGFTQKEGLDYFDTYAHVARIATIRRLPECLGQLSSPIILNLAKTNVERIPESIIQLFVFRYLLLSYSERIQSVSLPLARGILEDTQRSPHMDHKLARGFSMVKVHMVLPGNEIPKWFKFQSARSFVTLEIPPDFFRNSRVQGIAFNAILAFSNRHVDYGRGFSFSFELKVKTTKDCSPHDTQLFQSRVNYIESDHLHLGYYLFCEEDFKGFWKCNCIPEAVQFNVFPSLECECCGVKKCGIDLFRFPNSAKPMEDPSTCFNYNEEG</sequence>
<evidence type="ECO:0000256" key="2">
    <source>
        <dbReference type="ARBA" id="ARBA00022737"/>
    </source>
</evidence>
<evidence type="ECO:0000313" key="6">
    <source>
        <dbReference type="Proteomes" id="UP001428341"/>
    </source>
</evidence>
<accession>A0AAP0M7T0</accession>
<dbReference type="Proteomes" id="UP001428341">
    <property type="component" value="Unassembled WGS sequence"/>
</dbReference>
<evidence type="ECO:0000313" key="5">
    <source>
        <dbReference type="EMBL" id="KAK9200334.1"/>
    </source>
</evidence>
<keyword evidence="6" id="KW-1185">Reference proteome</keyword>
<evidence type="ECO:0000259" key="4">
    <source>
        <dbReference type="Pfam" id="PF20160"/>
    </source>
</evidence>
<reference evidence="5 6" key="1">
    <citation type="submission" date="2024-05" db="EMBL/GenBank/DDBJ databases">
        <title>Haplotype-resolved chromosome-level genome assembly of Huyou (Citrus changshanensis).</title>
        <authorList>
            <person name="Miao C."/>
            <person name="Chen W."/>
            <person name="Wu Y."/>
            <person name="Wang L."/>
            <person name="Zhao S."/>
            <person name="Grierson D."/>
            <person name="Xu C."/>
            <person name="Chen K."/>
        </authorList>
    </citation>
    <scope>NUCLEOTIDE SEQUENCE [LARGE SCALE GENOMIC DNA]</scope>
    <source>
        <strain evidence="5">01-14</strain>
        <tissue evidence="5">Leaf</tissue>
    </source>
</reference>
<evidence type="ECO:0000256" key="1">
    <source>
        <dbReference type="ARBA" id="ARBA00022614"/>
    </source>
</evidence>
<proteinExistence type="predicted"/>
<comment type="caution">
    <text evidence="5">The sequence shown here is derived from an EMBL/GenBank/DDBJ whole genome shotgun (WGS) entry which is preliminary data.</text>
</comment>
<feature type="domain" description="Reverse transcriptase Ty1/copia-type" evidence="3">
    <location>
        <begin position="39"/>
        <end position="106"/>
    </location>
</feature>
<dbReference type="InterPro" id="IPR013103">
    <property type="entry name" value="RVT_2"/>
</dbReference>
<dbReference type="AlphaFoldDB" id="A0AAP0M7T0"/>
<dbReference type="Pfam" id="PF07727">
    <property type="entry name" value="RVT_2"/>
    <property type="match status" value="1"/>
</dbReference>
<dbReference type="InterPro" id="IPR045344">
    <property type="entry name" value="C-JID"/>
</dbReference>
<name>A0AAP0M7T0_9ROSI</name>
<keyword evidence="2" id="KW-0677">Repeat</keyword>
<dbReference type="Pfam" id="PF20160">
    <property type="entry name" value="C-JID"/>
    <property type="match status" value="1"/>
</dbReference>
<keyword evidence="1" id="KW-0433">Leucine-rich repeat</keyword>
<evidence type="ECO:0008006" key="7">
    <source>
        <dbReference type="Google" id="ProtNLM"/>
    </source>
</evidence>
<organism evidence="5 6">
    <name type="scientific">Citrus x changshan-huyou</name>
    <dbReference type="NCBI Taxonomy" id="2935761"/>
    <lineage>
        <taxon>Eukaryota</taxon>
        <taxon>Viridiplantae</taxon>
        <taxon>Streptophyta</taxon>
        <taxon>Embryophyta</taxon>
        <taxon>Tracheophyta</taxon>
        <taxon>Spermatophyta</taxon>
        <taxon>Magnoliopsida</taxon>
        <taxon>eudicotyledons</taxon>
        <taxon>Gunneridae</taxon>
        <taxon>Pentapetalae</taxon>
        <taxon>rosids</taxon>
        <taxon>malvids</taxon>
        <taxon>Sapindales</taxon>
        <taxon>Rutaceae</taxon>
        <taxon>Aurantioideae</taxon>
        <taxon>Citrus</taxon>
    </lineage>
</organism>
<evidence type="ECO:0000259" key="3">
    <source>
        <dbReference type="Pfam" id="PF07727"/>
    </source>
</evidence>
<feature type="domain" description="C-JID" evidence="4">
    <location>
        <begin position="188"/>
        <end position="321"/>
    </location>
</feature>